<feature type="region of interest" description="Disordered" evidence="1">
    <location>
        <begin position="98"/>
        <end position="129"/>
    </location>
</feature>
<sequence length="148" mass="16898">MWAFETALLRPLLLAYPETVSSDSPRARLKPRTLKGYSTQCRYIGKVLEYQLVNTYEAMLRGGVYAWSILGQALGRKLFCQVNLDRLHVSPRLNLPQLDRQSDRVTAERQVGQSRKREREERSWVGGPPNARILANCNFSPTGPRRPA</sequence>
<keyword evidence="4" id="KW-1185">Reference proteome</keyword>
<organism evidence="3 4">
    <name type="scientific">Colletotrichum melonis</name>
    <dbReference type="NCBI Taxonomy" id="1209925"/>
    <lineage>
        <taxon>Eukaryota</taxon>
        <taxon>Fungi</taxon>
        <taxon>Dikarya</taxon>
        <taxon>Ascomycota</taxon>
        <taxon>Pezizomycotina</taxon>
        <taxon>Sordariomycetes</taxon>
        <taxon>Hypocreomycetidae</taxon>
        <taxon>Glomerellales</taxon>
        <taxon>Glomerellaceae</taxon>
        <taxon>Colletotrichum</taxon>
        <taxon>Colletotrichum acutatum species complex</taxon>
    </lineage>
</organism>
<comment type="caution">
    <text evidence="3">The sequence shown here is derived from an EMBL/GenBank/DDBJ whole genome shotgun (WGS) entry which is preliminary data.</text>
</comment>
<name>A0AAI9V489_9PEZI</name>
<accession>A0AAI9V489</accession>
<proteinExistence type="predicted"/>
<dbReference type="AlphaFoldDB" id="A0AAI9V489"/>
<gene>
    <name evidence="3" type="ORF">CMEL01_00254</name>
</gene>
<keyword evidence="2" id="KW-0732">Signal</keyword>
<protein>
    <submittedName>
        <fullName evidence="3">Uncharacterized protein</fullName>
    </submittedName>
</protein>
<feature type="signal peptide" evidence="2">
    <location>
        <begin position="1"/>
        <end position="22"/>
    </location>
</feature>
<reference evidence="3 4" key="1">
    <citation type="submission" date="2016-10" db="EMBL/GenBank/DDBJ databases">
        <title>The genome sequence of Colletotrichum fioriniae PJ7.</title>
        <authorList>
            <person name="Baroncelli R."/>
        </authorList>
    </citation>
    <scope>NUCLEOTIDE SEQUENCE [LARGE SCALE GENOMIC DNA]</scope>
    <source>
        <strain evidence="3">Col 31</strain>
    </source>
</reference>
<evidence type="ECO:0000313" key="3">
    <source>
        <dbReference type="EMBL" id="KAK1468487.1"/>
    </source>
</evidence>
<evidence type="ECO:0000256" key="2">
    <source>
        <dbReference type="SAM" id="SignalP"/>
    </source>
</evidence>
<feature type="chain" id="PRO_5042604166" evidence="2">
    <location>
        <begin position="23"/>
        <end position="148"/>
    </location>
</feature>
<dbReference type="Proteomes" id="UP001239795">
    <property type="component" value="Unassembled WGS sequence"/>
</dbReference>
<evidence type="ECO:0000256" key="1">
    <source>
        <dbReference type="SAM" id="MobiDB-lite"/>
    </source>
</evidence>
<evidence type="ECO:0000313" key="4">
    <source>
        <dbReference type="Proteomes" id="UP001239795"/>
    </source>
</evidence>
<dbReference type="EMBL" id="MLGG01000001">
    <property type="protein sequence ID" value="KAK1468487.1"/>
    <property type="molecule type" value="Genomic_DNA"/>
</dbReference>